<reference evidence="3" key="1">
    <citation type="submission" date="2021-03" db="EMBL/GenBank/DDBJ databases">
        <authorList>
            <person name="Sun Q."/>
        </authorList>
    </citation>
    <scope>NUCLEOTIDE SEQUENCE</scope>
    <source>
        <strain evidence="3">CCM 8862</strain>
    </source>
</reference>
<dbReference type="PANTHER" id="PTHR31157">
    <property type="entry name" value="SCP DOMAIN-CONTAINING PROTEIN"/>
    <property type="match status" value="1"/>
</dbReference>
<name>A0A939IXI5_9CORY</name>
<dbReference type="SUPFAM" id="SSF55797">
    <property type="entry name" value="PR-1-like"/>
    <property type="match status" value="1"/>
</dbReference>
<protein>
    <submittedName>
        <fullName evidence="3">CAP domain-containing protein</fullName>
    </submittedName>
</protein>
<dbReference type="AlphaFoldDB" id="A0A939IXI5"/>
<organism evidence="3 4">
    <name type="scientific">Corynebacterium mendelii</name>
    <dbReference type="NCBI Taxonomy" id="2765362"/>
    <lineage>
        <taxon>Bacteria</taxon>
        <taxon>Bacillati</taxon>
        <taxon>Actinomycetota</taxon>
        <taxon>Actinomycetes</taxon>
        <taxon>Mycobacteriales</taxon>
        <taxon>Corynebacteriaceae</taxon>
        <taxon>Corynebacterium</taxon>
    </lineage>
</organism>
<dbReference type="Gene3D" id="3.40.33.10">
    <property type="entry name" value="CAP"/>
    <property type="match status" value="1"/>
</dbReference>
<gene>
    <name evidence="3" type="ORF">JZY06_03530</name>
</gene>
<dbReference type="EMBL" id="JAFLEQ010000008">
    <property type="protein sequence ID" value="MBN9643702.1"/>
    <property type="molecule type" value="Genomic_DNA"/>
</dbReference>
<dbReference type="PANTHER" id="PTHR31157:SF1">
    <property type="entry name" value="SCP DOMAIN-CONTAINING PROTEIN"/>
    <property type="match status" value="1"/>
</dbReference>
<evidence type="ECO:0000313" key="4">
    <source>
        <dbReference type="Proteomes" id="UP000664332"/>
    </source>
</evidence>
<accession>A0A939IXI5</accession>
<keyword evidence="1" id="KW-0732">Signal</keyword>
<evidence type="ECO:0000313" key="3">
    <source>
        <dbReference type="EMBL" id="MBN9643702.1"/>
    </source>
</evidence>
<keyword evidence="4" id="KW-1185">Reference proteome</keyword>
<feature type="domain" description="SCP" evidence="2">
    <location>
        <begin position="63"/>
        <end position="170"/>
    </location>
</feature>
<evidence type="ECO:0000259" key="2">
    <source>
        <dbReference type="SMART" id="SM00198"/>
    </source>
</evidence>
<dbReference type="CDD" id="cd05379">
    <property type="entry name" value="CAP_bacterial"/>
    <property type="match status" value="1"/>
</dbReference>
<dbReference type="RefSeq" id="WP_207118444.1">
    <property type="nucleotide sequence ID" value="NZ_JAFLEQ010000008.1"/>
</dbReference>
<feature type="chain" id="PRO_5037712716" evidence="1">
    <location>
        <begin position="25"/>
        <end position="170"/>
    </location>
</feature>
<dbReference type="Proteomes" id="UP000664332">
    <property type="component" value="Unassembled WGS sequence"/>
</dbReference>
<dbReference type="InterPro" id="IPR014044">
    <property type="entry name" value="CAP_dom"/>
</dbReference>
<evidence type="ECO:0000256" key="1">
    <source>
        <dbReference type="SAM" id="SignalP"/>
    </source>
</evidence>
<dbReference type="InterPro" id="IPR035940">
    <property type="entry name" value="CAP_sf"/>
</dbReference>
<sequence length="170" mass="18142">MRRVFLAATTALACTVTGISPAPAAPVVPPPIDVAAFFGSAGLVPRPAPAPAAGTDETGGTGQARDVIVTLTNNYRRAHGLAPLHPDEGLTAGAQRWSRYMADTGDFRHSNFHGYENVRWQSWAEPAAVVEGWKRSPGHNRNLLRPEVTAVGVGVARAANGNWYFTMQLE</sequence>
<dbReference type="Pfam" id="PF00188">
    <property type="entry name" value="CAP"/>
    <property type="match status" value="1"/>
</dbReference>
<dbReference type="SMART" id="SM00198">
    <property type="entry name" value="SCP"/>
    <property type="match status" value="1"/>
</dbReference>
<comment type="caution">
    <text evidence="3">The sequence shown here is derived from an EMBL/GenBank/DDBJ whole genome shotgun (WGS) entry which is preliminary data.</text>
</comment>
<feature type="signal peptide" evidence="1">
    <location>
        <begin position="1"/>
        <end position="24"/>
    </location>
</feature>
<proteinExistence type="predicted"/>